<dbReference type="CDD" id="cd06257">
    <property type="entry name" value="DnaJ"/>
    <property type="match status" value="1"/>
</dbReference>
<gene>
    <name evidence="9" type="ORF">CAMP_LOCUS16786</name>
</gene>
<organism evidence="9 10">
    <name type="scientific">Caenorhabditis angaria</name>
    <dbReference type="NCBI Taxonomy" id="860376"/>
    <lineage>
        <taxon>Eukaryota</taxon>
        <taxon>Metazoa</taxon>
        <taxon>Ecdysozoa</taxon>
        <taxon>Nematoda</taxon>
        <taxon>Chromadorea</taxon>
        <taxon>Rhabditida</taxon>
        <taxon>Rhabditina</taxon>
        <taxon>Rhabditomorpha</taxon>
        <taxon>Rhabditoidea</taxon>
        <taxon>Rhabditidae</taxon>
        <taxon>Peloderinae</taxon>
        <taxon>Caenorhabditis</taxon>
    </lineage>
</organism>
<keyword evidence="5" id="KW-0449">Lipoprotein</keyword>
<dbReference type="Proteomes" id="UP001152747">
    <property type="component" value="Unassembled WGS sequence"/>
</dbReference>
<comment type="caution">
    <text evidence="9">The sequence shown here is derived from an EMBL/GenBank/DDBJ whole genome shotgun (WGS) entry which is preliminary data.</text>
</comment>
<dbReference type="GO" id="GO:0016020">
    <property type="term" value="C:membrane"/>
    <property type="evidence" value="ECO:0007669"/>
    <property type="project" value="UniProtKB-SubCell"/>
</dbReference>
<evidence type="ECO:0000256" key="6">
    <source>
        <dbReference type="SAM" id="MobiDB-lite"/>
    </source>
</evidence>
<feature type="domain" description="J" evidence="8">
    <location>
        <begin position="31"/>
        <end position="97"/>
    </location>
</feature>
<evidence type="ECO:0000313" key="10">
    <source>
        <dbReference type="Proteomes" id="UP001152747"/>
    </source>
</evidence>
<keyword evidence="3" id="KW-0564">Palmitate</keyword>
<keyword evidence="2 7" id="KW-0472">Membrane</keyword>
<evidence type="ECO:0000256" key="7">
    <source>
        <dbReference type="SAM" id="Phobius"/>
    </source>
</evidence>
<evidence type="ECO:0000256" key="4">
    <source>
        <dbReference type="ARBA" id="ARBA00023186"/>
    </source>
</evidence>
<feature type="transmembrane region" description="Helical" evidence="7">
    <location>
        <begin position="121"/>
        <end position="138"/>
    </location>
</feature>
<feature type="compositionally biased region" description="Pro residues" evidence="6">
    <location>
        <begin position="203"/>
        <end position="216"/>
    </location>
</feature>
<evidence type="ECO:0000259" key="8">
    <source>
        <dbReference type="PROSITE" id="PS50076"/>
    </source>
</evidence>
<dbReference type="Gene3D" id="1.10.287.110">
    <property type="entry name" value="DnaJ domain"/>
    <property type="match status" value="1"/>
</dbReference>
<feature type="compositionally biased region" description="Basic and acidic residues" evidence="6">
    <location>
        <begin position="1"/>
        <end position="10"/>
    </location>
</feature>
<dbReference type="SUPFAM" id="SSF46565">
    <property type="entry name" value="Chaperone J-domain"/>
    <property type="match status" value="1"/>
</dbReference>
<dbReference type="PRINTS" id="PR00625">
    <property type="entry name" value="JDOMAIN"/>
</dbReference>
<comment type="subcellular location">
    <subcellularLocation>
        <location evidence="1">Membrane</location>
        <topology evidence="1">Lipid-anchor</topology>
    </subcellularLocation>
</comment>
<keyword evidence="10" id="KW-1185">Reference proteome</keyword>
<evidence type="ECO:0000256" key="3">
    <source>
        <dbReference type="ARBA" id="ARBA00023139"/>
    </source>
</evidence>
<reference evidence="9" key="1">
    <citation type="submission" date="2022-11" db="EMBL/GenBank/DDBJ databases">
        <authorList>
            <person name="Kikuchi T."/>
        </authorList>
    </citation>
    <scope>NUCLEOTIDE SEQUENCE</scope>
    <source>
        <strain evidence="9">PS1010</strain>
    </source>
</reference>
<dbReference type="GO" id="GO:0061177">
    <property type="term" value="C:type Is terminal bouton"/>
    <property type="evidence" value="ECO:0007669"/>
    <property type="project" value="TreeGrafter"/>
</dbReference>
<dbReference type="PANTHER" id="PTHR44027:SF7">
    <property type="entry name" value="DNAJ HOMOLOG SUBFAMILY C MEMBER 5 HOMOLOG"/>
    <property type="match status" value="1"/>
</dbReference>
<dbReference type="GO" id="GO:0005737">
    <property type="term" value="C:cytoplasm"/>
    <property type="evidence" value="ECO:0007669"/>
    <property type="project" value="UniProtKB-ARBA"/>
</dbReference>
<dbReference type="InterPro" id="IPR051434">
    <property type="entry name" value="DnaJ_C_subfamily_member5"/>
</dbReference>
<dbReference type="PANTHER" id="PTHR44027">
    <property type="entry name" value="DNAJ HOMOLOG SUBFAMILY C MEMBER 5 HOMOLOG"/>
    <property type="match status" value="1"/>
</dbReference>
<keyword evidence="7" id="KW-1133">Transmembrane helix</keyword>
<name>A0A9P1N8Z7_9PELO</name>
<feature type="region of interest" description="Disordered" evidence="6">
    <location>
        <begin position="1"/>
        <end position="30"/>
    </location>
</feature>
<feature type="region of interest" description="Disordered" evidence="6">
    <location>
        <begin position="166"/>
        <end position="229"/>
    </location>
</feature>
<dbReference type="OrthoDB" id="445556at2759"/>
<dbReference type="InterPro" id="IPR036869">
    <property type="entry name" value="J_dom_sf"/>
</dbReference>
<evidence type="ECO:0000313" key="9">
    <source>
        <dbReference type="EMBL" id="CAI5454149.1"/>
    </source>
</evidence>
<proteinExistence type="predicted"/>
<keyword evidence="4" id="KW-0143">Chaperone</keyword>
<dbReference type="FunFam" id="1.10.287.110:FF:000017">
    <property type="entry name" value="dnaJ homolog subfamily C member 5"/>
    <property type="match status" value="1"/>
</dbReference>
<dbReference type="Pfam" id="PF00226">
    <property type="entry name" value="DnaJ"/>
    <property type="match status" value="1"/>
</dbReference>
<dbReference type="PROSITE" id="PS50076">
    <property type="entry name" value="DNAJ_2"/>
    <property type="match status" value="1"/>
</dbReference>
<evidence type="ECO:0000256" key="1">
    <source>
        <dbReference type="ARBA" id="ARBA00004635"/>
    </source>
</evidence>
<dbReference type="InterPro" id="IPR001623">
    <property type="entry name" value="DnaJ_domain"/>
</dbReference>
<dbReference type="EMBL" id="CANHGI010000006">
    <property type="protein sequence ID" value="CAI5454149.1"/>
    <property type="molecule type" value="Genomic_DNA"/>
</dbReference>
<keyword evidence="7" id="KW-0812">Transmembrane</keyword>
<sequence>MASDNLRDAEEGQQQQQRHVPPENESKKGQHLYNVLGIQKNATEDEIKKAYRKLALRYHPDKNLDGDPEKTEMFKEINYANGVLSNPKKRKVYDEMGDTGLKLMEQFGEDEKILQWMLKPWFKWTFFAFGLLTCGFFFCCCGCMCCCSCCCNFCCGKYKPKDEDGFDETGSSSDHDPDVITTQPSPSPTTTTLTPDADSSSSTPPPVVIAMPPPPTSSSTAYGSVETSA</sequence>
<evidence type="ECO:0000256" key="5">
    <source>
        <dbReference type="ARBA" id="ARBA00023288"/>
    </source>
</evidence>
<accession>A0A9P1N8Z7</accession>
<protein>
    <recommendedName>
        <fullName evidence="8">J domain-containing protein</fullName>
    </recommendedName>
</protein>
<dbReference type="AlphaFoldDB" id="A0A9P1N8Z7"/>
<evidence type="ECO:0000256" key="2">
    <source>
        <dbReference type="ARBA" id="ARBA00023136"/>
    </source>
</evidence>
<feature type="compositionally biased region" description="Low complexity" evidence="6">
    <location>
        <begin position="181"/>
        <end position="202"/>
    </location>
</feature>
<dbReference type="SMART" id="SM00271">
    <property type="entry name" value="DnaJ"/>
    <property type="match status" value="1"/>
</dbReference>
<dbReference type="GO" id="GO:1900073">
    <property type="term" value="P:regulation of neuromuscular synaptic transmission"/>
    <property type="evidence" value="ECO:0007669"/>
    <property type="project" value="TreeGrafter"/>
</dbReference>